<sequence length="258" mass="28326">MQILEILFDTEHHFLYVTACLIVAAGITGIVYYRNKETVELGKWQTGLLLFLRFSSIFFLAVLLLSPLVKTIKRFVYAPEVIIAFDNSSSILAVNDSTGQKAKANQILNELNAGLGGGFSLINYSFGEEAKLTGSLQLNEKKSDYSNLISTVYNNHFNENVGALVIVGDGIYNKGANPLSGIQKLNFPVYTVGLGDTSIVNDSKIVGIRVNRTAFSGNQFPLEVDLSLHNPDNRNVSLKVFNGKKLVKSRMVKPTGED</sequence>
<keyword evidence="1" id="KW-0812">Transmembrane</keyword>
<gene>
    <name evidence="2" type="ORF">MNBD_BACTEROID01-1268</name>
</gene>
<feature type="non-terminal residue" evidence="2">
    <location>
        <position position="258"/>
    </location>
</feature>
<protein>
    <recommendedName>
        <fullName evidence="3">VWFA domain-containing protein</fullName>
    </recommendedName>
</protein>
<evidence type="ECO:0008006" key="3">
    <source>
        <dbReference type="Google" id="ProtNLM"/>
    </source>
</evidence>
<dbReference type="AlphaFoldDB" id="A0A3B0T1K0"/>
<accession>A0A3B0T1K0</accession>
<organism evidence="2">
    <name type="scientific">hydrothermal vent metagenome</name>
    <dbReference type="NCBI Taxonomy" id="652676"/>
    <lineage>
        <taxon>unclassified sequences</taxon>
        <taxon>metagenomes</taxon>
        <taxon>ecological metagenomes</taxon>
    </lineage>
</organism>
<keyword evidence="1" id="KW-1133">Transmembrane helix</keyword>
<evidence type="ECO:0000313" key="2">
    <source>
        <dbReference type="EMBL" id="VAW12621.1"/>
    </source>
</evidence>
<feature type="transmembrane region" description="Helical" evidence="1">
    <location>
        <begin position="14"/>
        <end position="35"/>
    </location>
</feature>
<dbReference type="PANTHER" id="PTHR37947:SF1">
    <property type="entry name" value="BLL2462 PROTEIN"/>
    <property type="match status" value="1"/>
</dbReference>
<reference evidence="2" key="1">
    <citation type="submission" date="2018-06" db="EMBL/GenBank/DDBJ databases">
        <authorList>
            <person name="Zhirakovskaya E."/>
        </authorList>
    </citation>
    <scope>NUCLEOTIDE SEQUENCE</scope>
</reference>
<proteinExistence type="predicted"/>
<evidence type="ECO:0000256" key="1">
    <source>
        <dbReference type="SAM" id="Phobius"/>
    </source>
</evidence>
<keyword evidence="1" id="KW-0472">Membrane</keyword>
<name>A0A3B0T1K0_9ZZZZ</name>
<dbReference type="EMBL" id="UOEP01000005">
    <property type="protein sequence ID" value="VAW12621.1"/>
    <property type="molecule type" value="Genomic_DNA"/>
</dbReference>
<dbReference type="PANTHER" id="PTHR37947">
    <property type="entry name" value="BLL2462 PROTEIN"/>
    <property type="match status" value="1"/>
</dbReference>
<feature type="transmembrane region" description="Helical" evidence="1">
    <location>
        <begin position="47"/>
        <end position="69"/>
    </location>
</feature>